<evidence type="ECO:0000313" key="3">
    <source>
        <dbReference type="Proteomes" id="UP000515211"/>
    </source>
</evidence>
<dbReference type="GO" id="GO:0005516">
    <property type="term" value="F:calmodulin binding"/>
    <property type="evidence" value="ECO:0007669"/>
    <property type="project" value="InterPro"/>
</dbReference>
<organism evidence="3 4">
    <name type="scientific">Arachis duranensis</name>
    <name type="common">Wild peanut</name>
    <dbReference type="NCBI Taxonomy" id="130453"/>
    <lineage>
        <taxon>Eukaryota</taxon>
        <taxon>Viridiplantae</taxon>
        <taxon>Streptophyta</taxon>
        <taxon>Embryophyta</taxon>
        <taxon>Tracheophyta</taxon>
        <taxon>Spermatophyta</taxon>
        <taxon>Magnoliopsida</taxon>
        <taxon>eudicotyledons</taxon>
        <taxon>Gunneridae</taxon>
        <taxon>Pentapetalae</taxon>
        <taxon>rosids</taxon>
        <taxon>fabids</taxon>
        <taxon>Fabales</taxon>
        <taxon>Fabaceae</taxon>
        <taxon>Papilionoideae</taxon>
        <taxon>50 kb inversion clade</taxon>
        <taxon>dalbergioids sensu lato</taxon>
        <taxon>Dalbergieae</taxon>
        <taxon>Pterocarpus clade</taxon>
        <taxon>Arachis</taxon>
    </lineage>
</organism>
<proteinExistence type="predicted"/>
<evidence type="ECO:0000259" key="1">
    <source>
        <dbReference type="Pfam" id="PF07887"/>
    </source>
</evidence>
<reference evidence="3" key="1">
    <citation type="journal article" date="2016" name="Nat. Genet.">
        <title>The genome sequences of Arachis duranensis and Arachis ipaensis, the diploid ancestors of cultivated peanut.</title>
        <authorList>
            <person name="Bertioli D.J."/>
            <person name="Cannon S.B."/>
            <person name="Froenicke L."/>
            <person name="Huang G."/>
            <person name="Farmer A.D."/>
            <person name="Cannon E.K."/>
            <person name="Liu X."/>
            <person name="Gao D."/>
            <person name="Clevenger J."/>
            <person name="Dash S."/>
            <person name="Ren L."/>
            <person name="Moretzsohn M.C."/>
            <person name="Shirasawa K."/>
            <person name="Huang W."/>
            <person name="Vidigal B."/>
            <person name="Abernathy B."/>
            <person name="Chu Y."/>
            <person name="Niederhuth C.E."/>
            <person name="Umale P."/>
            <person name="Araujo A.C."/>
            <person name="Kozik A."/>
            <person name="Kim K.D."/>
            <person name="Burow M.D."/>
            <person name="Varshney R.K."/>
            <person name="Wang X."/>
            <person name="Zhang X."/>
            <person name="Barkley N."/>
            <person name="Guimaraes P.M."/>
            <person name="Isobe S."/>
            <person name="Guo B."/>
            <person name="Liao B."/>
            <person name="Stalker H.T."/>
            <person name="Schmitz R.J."/>
            <person name="Scheffler B.E."/>
            <person name="Leal-Bertioli S.C."/>
            <person name="Xun X."/>
            <person name="Jackson S.A."/>
            <person name="Michelmore R."/>
            <person name="Ozias-Akins P."/>
        </authorList>
    </citation>
    <scope>NUCLEOTIDE SEQUENCE [LARGE SCALE GENOMIC DNA]</scope>
    <source>
        <strain evidence="3">cv. V14167</strain>
    </source>
</reference>
<dbReference type="PANTHER" id="PTHR31713">
    <property type="entry name" value="OS02G0177800 PROTEIN"/>
    <property type="match status" value="1"/>
</dbReference>
<dbReference type="GeneID" id="110280953"/>
<dbReference type="GO" id="GO:0005634">
    <property type="term" value="C:nucleus"/>
    <property type="evidence" value="ECO:0007669"/>
    <property type="project" value="TreeGrafter"/>
</dbReference>
<name>A0A9C6TSF5_ARADU</name>
<dbReference type="GO" id="GO:0003700">
    <property type="term" value="F:DNA-binding transcription factor activity"/>
    <property type="evidence" value="ECO:0007669"/>
    <property type="project" value="TreeGrafter"/>
</dbReference>
<dbReference type="InterPro" id="IPR046831">
    <property type="entry name" value="Calmodulin_bind_N"/>
</dbReference>
<gene>
    <name evidence="4" type="primary">LOC110280953</name>
</gene>
<dbReference type="Pfam" id="PF20451">
    <property type="entry name" value="Calmod_bind_M"/>
    <property type="match status" value="1"/>
</dbReference>
<feature type="domain" description="Calmodulin binding protein-like N-terminal" evidence="1">
    <location>
        <begin position="39"/>
        <end position="71"/>
    </location>
</feature>
<dbReference type="GO" id="GO:0080142">
    <property type="term" value="P:regulation of salicylic acid biosynthetic process"/>
    <property type="evidence" value="ECO:0007669"/>
    <property type="project" value="TreeGrafter"/>
</dbReference>
<dbReference type="PANTHER" id="PTHR31713:SF92">
    <property type="entry name" value="CALMODULIN-BINDING PROTEIN"/>
    <property type="match status" value="1"/>
</dbReference>
<accession>A0A9C6TSF5</accession>
<dbReference type="KEGG" id="adu:110280953"/>
<protein>
    <submittedName>
        <fullName evidence="4">Calmodulin-binding protein 60 B</fullName>
    </submittedName>
</protein>
<keyword evidence="3" id="KW-1185">Reference proteome</keyword>
<feature type="domain" description="Calmodulin binding protein central" evidence="2">
    <location>
        <begin position="84"/>
        <end position="111"/>
    </location>
</feature>
<dbReference type="AlphaFoldDB" id="A0A9C6TSF5"/>
<dbReference type="Pfam" id="PF07887">
    <property type="entry name" value="Calmodulin_bind"/>
    <property type="match status" value="1"/>
</dbReference>
<dbReference type="InterPro" id="IPR046830">
    <property type="entry name" value="Calmod_bind_M"/>
</dbReference>
<evidence type="ECO:0000313" key="4">
    <source>
        <dbReference type="RefSeq" id="XP_052113684.1"/>
    </source>
</evidence>
<sequence>MIFKFKGFKGIYPLMDKLWRKLMKAWMKWWLLLKTFKLSRKFKLGAKVVESTSSRASIKEGTSEPFVIKDNRGESYKKHYPPYLNDDIRRLEKIAKDEKIHKRLSSHGILMCVAAFQLSHGQQLLAMPRLV</sequence>
<evidence type="ECO:0000259" key="2">
    <source>
        <dbReference type="Pfam" id="PF20451"/>
    </source>
</evidence>
<dbReference type="GO" id="GO:0043565">
    <property type="term" value="F:sequence-specific DNA binding"/>
    <property type="evidence" value="ECO:0007669"/>
    <property type="project" value="TreeGrafter"/>
</dbReference>
<dbReference type="RefSeq" id="XP_052113684.1">
    <property type="nucleotide sequence ID" value="XM_052257724.1"/>
</dbReference>
<dbReference type="Proteomes" id="UP000515211">
    <property type="component" value="Chromosome 1"/>
</dbReference>
<dbReference type="InterPro" id="IPR012416">
    <property type="entry name" value="CBP60"/>
</dbReference>
<reference evidence="4" key="2">
    <citation type="submission" date="2025-08" db="UniProtKB">
        <authorList>
            <consortium name="RefSeq"/>
        </authorList>
    </citation>
    <scope>IDENTIFICATION</scope>
    <source>
        <tissue evidence="4">Whole plant</tissue>
    </source>
</reference>